<evidence type="ECO:0000256" key="6">
    <source>
        <dbReference type="HAMAP-Rule" id="MF_00194"/>
    </source>
</evidence>
<evidence type="ECO:0000256" key="5">
    <source>
        <dbReference type="ARBA" id="ARBA00023172"/>
    </source>
</evidence>
<comment type="subcellular location">
    <subcellularLocation>
        <location evidence="1 6">Cytoplasm</location>
        <location evidence="1 6">Nucleoid</location>
    </subcellularLocation>
</comment>
<dbReference type="RefSeq" id="WP_211943648.1">
    <property type="nucleotide sequence ID" value="NZ_CAJPVH010000033.1"/>
</dbReference>
<evidence type="ECO:0000313" key="8">
    <source>
        <dbReference type="Proteomes" id="UP001056132"/>
    </source>
</evidence>
<evidence type="ECO:0000313" key="7">
    <source>
        <dbReference type="EMBL" id="URF03705.1"/>
    </source>
</evidence>
<dbReference type="PANTHER" id="PTHR38103">
    <property type="entry name" value="RECOMBINATION-ASSOCIATED PROTEIN RDGC"/>
    <property type="match status" value="1"/>
</dbReference>
<sequence>MWFKNLQIHRFTAPWTLSAEDVEASLAKHAFFPGTSLEPQTQGWASPRDNGQLVHCVNKQMLLVLRTEKKLLPATVVNQVTKARATELEEQQGFKPGRKQLKELKEQITEELLPRAFSIRRDTRVWIDPVNGWLAIDAAATAKADEVRGMLFKAIDPLPVTGLHVNQSPVAAMTEWLSTDTAPPGFTVDQEIELQSSAESKATVRYVRHPLDPEDLRRHIAAGKRCTRLAMTWNDRVSFVLTENLAVKRVAPLDVIKEQADGTLHDEAERFDADFALMAGELAGLLGDLTDALGGERKADGGASQPEVRKAA</sequence>
<evidence type="ECO:0000256" key="2">
    <source>
        <dbReference type="ARBA" id="ARBA00008657"/>
    </source>
</evidence>
<dbReference type="Proteomes" id="UP001056132">
    <property type="component" value="Chromosome 1"/>
</dbReference>
<proteinExistence type="inferred from homology"/>
<dbReference type="Pfam" id="PF04381">
    <property type="entry name" value="RdgC"/>
    <property type="match status" value="1"/>
</dbReference>
<dbReference type="GO" id="GO:0005737">
    <property type="term" value="C:cytoplasm"/>
    <property type="evidence" value="ECO:0007669"/>
    <property type="project" value="UniProtKB-UniRule"/>
</dbReference>
<protein>
    <recommendedName>
        <fullName evidence="3 6">Recombination-associated protein RdgC</fullName>
    </recommendedName>
</protein>
<dbReference type="NCBIfam" id="NF001464">
    <property type="entry name" value="PRK00321.1-5"/>
    <property type="match status" value="1"/>
</dbReference>
<keyword evidence="5 6" id="KW-0233">DNA recombination</keyword>
<dbReference type="EMBL" id="CP097330">
    <property type="protein sequence ID" value="URF03705.1"/>
    <property type="molecule type" value="Genomic_DNA"/>
</dbReference>
<gene>
    <name evidence="6" type="primary">rdgC</name>
    <name evidence="7" type="ORF">M5D45_14485</name>
</gene>
<reference evidence="7" key="2">
    <citation type="submission" date="2022-05" db="EMBL/GenBank/DDBJ databases">
        <authorList>
            <person name="Kunte H.-J."/>
        </authorList>
    </citation>
    <scope>NUCLEOTIDE SEQUENCE</scope>
    <source>
        <strain evidence="7">G5</strain>
    </source>
</reference>
<dbReference type="AlphaFoldDB" id="A0AAE9L278"/>
<dbReference type="PANTHER" id="PTHR38103:SF1">
    <property type="entry name" value="RECOMBINATION-ASSOCIATED PROTEIN RDGC"/>
    <property type="match status" value="1"/>
</dbReference>
<name>A0AAE9L278_9BURK</name>
<dbReference type="GO" id="GO:0000018">
    <property type="term" value="P:regulation of DNA recombination"/>
    <property type="evidence" value="ECO:0007669"/>
    <property type="project" value="TreeGrafter"/>
</dbReference>
<keyword evidence="4 6" id="KW-0963">Cytoplasm</keyword>
<dbReference type="GO" id="GO:0043590">
    <property type="term" value="C:bacterial nucleoid"/>
    <property type="evidence" value="ECO:0007669"/>
    <property type="project" value="TreeGrafter"/>
</dbReference>
<organism evidence="7 8">
    <name type="scientific">Cupriavidus campinensis</name>
    <dbReference type="NCBI Taxonomy" id="151783"/>
    <lineage>
        <taxon>Bacteria</taxon>
        <taxon>Pseudomonadati</taxon>
        <taxon>Pseudomonadota</taxon>
        <taxon>Betaproteobacteria</taxon>
        <taxon>Burkholderiales</taxon>
        <taxon>Burkholderiaceae</taxon>
        <taxon>Cupriavidus</taxon>
    </lineage>
</organism>
<evidence type="ECO:0000256" key="4">
    <source>
        <dbReference type="ARBA" id="ARBA00022490"/>
    </source>
</evidence>
<dbReference type="NCBIfam" id="NF001463">
    <property type="entry name" value="PRK00321.1-4"/>
    <property type="match status" value="1"/>
</dbReference>
<accession>A0AAE9L278</accession>
<evidence type="ECO:0000256" key="3">
    <source>
        <dbReference type="ARBA" id="ARBA00022296"/>
    </source>
</evidence>
<dbReference type="HAMAP" id="MF_00194">
    <property type="entry name" value="RdgC"/>
    <property type="match status" value="1"/>
</dbReference>
<reference evidence="7" key="1">
    <citation type="journal article" date="2022" name="Microbiol. Resour. Announc.">
        <title>Genome Sequence of Cupriavidus campinensis Strain G5, a Member of a Bacterial Consortium Capable of Polyethylene Degradation.</title>
        <authorList>
            <person name="Schneider B."/>
            <person name="Pfeiffer F."/>
            <person name="Dyall-Smith M."/>
            <person name="Kunte H.J."/>
        </authorList>
    </citation>
    <scope>NUCLEOTIDE SEQUENCE</scope>
    <source>
        <strain evidence="7">G5</strain>
    </source>
</reference>
<comment type="similarity">
    <text evidence="2 6">Belongs to the RdgC family.</text>
</comment>
<dbReference type="InterPro" id="IPR007476">
    <property type="entry name" value="RdgC"/>
</dbReference>
<evidence type="ECO:0000256" key="1">
    <source>
        <dbReference type="ARBA" id="ARBA00004453"/>
    </source>
</evidence>
<dbReference type="GO" id="GO:0003690">
    <property type="term" value="F:double-stranded DNA binding"/>
    <property type="evidence" value="ECO:0007669"/>
    <property type="project" value="TreeGrafter"/>
</dbReference>
<comment type="function">
    <text evidence="6">May be involved in recombination.</text>
</comment>
<dbReference type="GO" id="GO:0006310">
    <property type="term" value="P:DNA recombination"/>
    <property type="evidence" value="ECO:0007669"/>
    <property type="project" value="UniProtKB-UniRule"/>
</dbReference>
<dbReference type="KEGG" id="ccam:M5D45_14485"/>